<keyword evidence="6" id="KW-0547">Nucleotide-binding</keyword>
<dbReference type="GO" id="GO:0046872">
    <property type="term" value="F:metal ion binding"/>
    <property type="evidence" value="ECO:0007669"/>
    <property type="project" value="UniProtKB-KW"/>
</dbReference>
<evidence type="ECO:0000313" key="12">
    <source>
        <dbReference type="EMBL" id="MST52191.1"/>
    </source>
</evidence>
<feature type="domain" description="CRESS-DNA virus Rep endonuclease" evidence="11">
    <location>
        <begin position="47"/>
        <end position="151"/>
    </location>
</feature>
<reference evidence="12 13" key="1">
    <citation type="submission" date="2019-08" db="EMBL/GenBank/DDBJ databases">
        <title>In-depth cultivation of the pig gut microbiome towards novel bacterial diversity and tailored functional studies.</title>
        <authorList>
            <person name="Wylensek D."/>
            <person name="Hitch T.C.A."/>
            <person name="Clavel T."/>
        </authorList>
    </citation>
    <scope>NUCLEOTIDE SEQUENCE [LARGE SCALE GENOMIC DNA]</scope>
    <source>
        <strain evidence="12 13">WCA-MUC-591-APC-3H</strain>
    </source>
</reference>
<dbReference type="PROSITE" id="PS52020">
    <property type="entry name" value="CRESS_DNA_REP"/>
    <property type="match status" value="1"/>
</dbReference>
<keyword evidence="3" id="KW-0235">DNA replication</keyword>
<dbReference type="Gene3D" id="3.40.1310.20">
    <property type="match status" value="1"/>
</dbReference>
<dbReference type="GO" id="GO:0000166">
    <property type="term" value="F:nucleotide binding"/>
    <property type="evidence" value="ECO:0007669"/>
    <property type="project" value="UniProtKB-KW"/>
</dbReference>
<evidence type="ECO:0000259" key="11">
    <source>
        <dbReference type="PROSITE" id="PS52020"/>
    </source>
</evidence>
<evidence type="ECO:0000256" key="1">
    <source>
        <dbReference type="ARBA" id="ARBA00022679"/>
    </source>
</evidence>
<gene>
    <name evidence="12" type="ORF">FYJ64_07695</name>
</gene>
<evidence type="ECO:0000256" key="9">
    <source>
        <dbReference type="ARBA" id="ARBA00023124"/>
    </source>
</evidence>
<evidence type="ECO:0000256" key="8">
    <source>
        <dbReference type="ARBA" id="ARBA00022801"/>
    </source>
</evidence>
<sequence>MENTNHREIMENTERDKEIMESIREAIKSLGGLQVRAMSEPLERMYTGRRKKWIGTYNNPPMDFNTFVEELHQLPLKYCAACHEKASQNHYHVYLVAKSTIEAQRILSLFPGMHLEPKGHSTSKQVRDYIFKVGKHSGKCQTLNTAEWGELPNESQGERTDLKAALQMLNDGYSLKDVILNMPGTIRYMNQLRQAKTMLQKPVHGKKEVIVLIGPTRCGKTSWVYAHNPEEDLYCVDDWDHPFDEYESESTLLLDDFRGEFSISYLLRLLDRYPVKLLARYANKQAAYTKVFITSNTPIDLWYPKIDPETRKALYARFDRVYEWKDGIMTDTTENYR</sequence>
<dbReference type="GO" id="GO:0016779">
    <property type="term" value="F:nucleotidyltransferase activity"/>
    <property type="evidence" value="ECO:0007669"/>
    <property type="project" value="UniProtKB-KW"/>
</dbReference>
<keyword evidence="4" id="KW-0540">Nuclease</keyword>
<keyword evidence="8" id="KW-0378">Hydrolase</keyword>
<dbReference type="EMBL" id="VUMZ01000006">
    <property type="protein sequence ID" value="MST52191.1"/>
    <property type="molecule type" value="Genomic_DNA"/>
</dbReference>
<keyword evidence="2" id="KW-0548">Nucleotidyltransferase</keyword>
<dbReference type="RefSeq" id="WP_154574606.1">
    <property type="nucleotide sequence ID" value="NZ_VUMZ01000006.1"/>
</dbReference>
<dbReference type="Gene3D" id="3.40.50.300">
    <property type="entry name" value="P-loop containing nucleotide triphosphate hydrolases"/>
    <property type="match status" value="1"/>
</dbReference>
<dbReference type="GO" id="GO:0003677">
    <property type="term" value="F:DNA binding"/>
    <property type="evidence" value="ECO:0007669"/>
    <property type="project" value="UniProtKB-KW"/>
</dbReference>
<evidence type="ECO:0000256" key="5">
    <source>
        <dbReference type="ARBA" id="ARBA00022723"/>
    </source>
</evidence>
<keyword evidence="9" id="KW-0190">Covalent protein-DNA linkage</keyword>
<dbReference type="AlphaFoldDB" id="A0A6L5Y6J3"/>
<keyword evidence="10" id="KW-0238">DNA-binding</keyword>
<protein>
    <recommendedName>
        <fullName evidence="11">CRESS-DNA virus Rep endonuclease domain-containing protein</fullName>
    </recommendedName>
</protein>
<comment type="caution">
    <text evidence="12">The sequence shown here is derived from an EMBL/GenBank/DDBJ whole genome shotgun (WGS) entry which is preliminary data.</text>
</comment>
<dbReference type="GeneID" id="303115206"/>
<dbReference type="GO" id="GO:0004519">
    <property type="term" value="F:endonuclease activity"/>
    <property type="evidence" value="ECO:0007669"/>
    <property type="project" value="UniProtKB-KW"/>
</dbReference>
<evidence type="ECO:0000256" key="3">
    <source>
        <dbReference type="ARBA" id="ARBA00022705"/>
    </source>
</evidence>
<keyword evidence="7" id="KW-0255">Endonuclease</keyword>
<dbReference type="Proteomes" id="UP000474676">
    <property type="component" value="Unassembled WGS sequence"/>
</dbReference>
<dbReference type="SUPFAM" id="SSF52540">
    <property type="entry name" value="P-loop containing nucleoside triphosphate hydrolases"/>
    <property type="match status" value="1"/>
</dbReference>
<keyword evidence="5" id="KW-0479">Metal-binding</keyword>
<name>A0A6L5Y6J3_9FIRM</name>
<dbReference type="GO" id="GO:0006260">
    <property type="term" value="P:DNA replication"/>
    <property type="evidence" value="ECO:0007669"/>
    <property type="project" value="UniProtKB-KW"/>
</dbReference>
<dbReference type="GO" id="GO:0016787">
    <property type="term" value="F:hydrolase activity"/>
    <property type="evidence" value="ECO:0007669"/>
    <property type="project" value="UniProtKB-KW"/>
</dbReference>
<evidence type="ECO:0000256" key="2">
    <source>
        <dbReference type="ARBA" id="ARBA00022695"/>
    </source>
</evidence>
<dbReference type="InterPro" id="IPR027417">
    <property type="entry name" value="P-loop_NTPase"/>
</dbReference>
<evidence type="ECO:0000313" key="13">
    <source>
        <dbReference type="Proteomes" id="UP000474676"/>
    </source>
</evidence>
<keyword evidence="13" id="KW-1185">Reference proteome</keyword>
<evidence type="ECO:0000256" key="10">
    <source>
        <dbReference type="ARBA" id="ARBA00023125"/>
    </source>
</evidence>
<evidence type="ECO:0000256" key="4">
    <source>
        <dbReference type="ARBA" id="ARBA00022722"/>
    </source>
</evidence>
<evidence type="ECO:0000256" key="6">
    <source>
        <dbReference type="ARBA" id="ARBA00022741"/>
    </source>
</evidence>
<evidence type="ECO:0000256" key="7">
    <source>
        <dbReference type="ARBA" id="ARBA00022759"/>
    </source>
</evidence>
<proteinExistence type="predicted"/>
<dbReference type="InterPro" id="IPR049912">
    <property type="entry name" value="CRESS_DNA_REP"/>
</dbReference>
<keyword evidence="1" id="KW-0808">Transferase</keyword>
<accession>A0A6L5Y6J3</accession>
<organism evidence="12 13">
    <name type="scientific">Hornefia butyriciproducens</name>
    <dbReference type="NCBI Taxonomy" id="2652293"/>
    <lineage>
        <taxon>Bacteria</taxon>
        <taxon>Bacillati</taxon>
        <taxon>Bacillota</taxon>
        <taxon>Clostridia</taxon>
        <taxon>Peptostreptococcales</taxon>
        <taxon>Anaerovoracaceae</taxon>
        <taxon>Hornefia</taxon>
    </lineage>
</organism>